<keyword evidence="2" id="KW-0808">Transferase</keyword>
<dbReference type="Pfam" id="PF12804">
    <property type="entry name" value="NTP_transf_3"/>
    <property type="match status" value="1"/>
</dbReference>
<keyword evidence="4" id="KW-0547">Nucleotide-binding</keyword>
<dbReference type="SUPFAM" id="SSF53448">
    <property type="entry name" value="Nucleotide-diphospho-sugar transferases"/>
    <property type="match status" value="1"/>
</dbReference>
<sequence>MNTPVAAHRHAAVILAGGAATRMGGVPKPELTLGGRSLVRRVLDAVPQASPRVVVGEVVARDFIVTAEDKPGSGPAYALAAGLAYVPDGVPLVVALAGDMPFLTPELTAALCEAVKGDSDGAVLVDHNGRRQWLCGVWRRQVLAERLAGAAPGSGVRQLLGGARIVDVSWLDDDLPPWFDCDTPAALAYARQLEREFRRH</sequence>
<dbReference type="HOGENOM" id="CLU_055597_1_2_11"/>
<dbReference type="PANTHER" id="PTHR19136">
    <property type="entry name" value="MOLYBDENUM COFACTOR GUANYLYLTRANSFERASE"/>
    <property type="match status" value="1"/>
</dbReference>
<evidence type="ECO:0000256" key="5">
    <source>
        <dbReference type="ARBA" id="ARBA00022842"/>
    </source>
</evidence>
<keyword evidence="5" id="KW-0460">Magnesium</keyword>
<dbReference type="Gene3D" id="3.90.550.10">
    <property type="entry name" value="Spore Coat Polysaccharide Biosynthesis Protein SpsA, Chain A"/>
    <property type="match status" value="1"/>
</dbReference>
<dbReference type="RefSeq" id="WP_013015588.1">
    <property type="nucleotide sequence ID" value="NC_013947.1"/>
</dbReference>
<dbReference type="KEGG" id="sna:Snas_0299"/>
<dbReference type="GO" id="GO:0016779">
    <property type="term" value="F:nucleotidyltransferase activity"/>
    <property type="evidence" value="ECO:0007669"/>
    <property type="project" value="UniProtKB-ARBA"/>
</dbReference>
<evidence type="ECO:0000259" key="8">
    <source>
        <dbReference type="Pfam" id="PF12804"/>
    </source>
</evidence>
<dbReference type="GO" id="GO:0046872">
    <property type="term" value="F:metal ion binding"/>
    <property type="evidence" value="ECO:0007669"/>
    <property type="project" value="UniProtKB-KW"/>
</dbReference>
<dbReference type="InterPro" id="IPR029044">
    <property type="entry name" value="Nucleotide-diphossugar_trans"/>
</dbReference>
<keyword evidence="1" id="KW-0963">Cytoplasm</keyword>
<keyword evidence="6" id="KW-0342">GTP-binding</keyword>
<dbReference type="InterPro" id="IPR025877">
    <property type="entry name" value="MobA-like_NTP_Trfase"/>
</dbReference>
<gene>
    <name evidence="9" type="ordered locus">Snas_0299</name>
</gene>
<dbReference type="InterPro" id="IPR013482">
    <property type="entry name" value="Molybde_CF_guanTrfase"/>
</dbReference>
<keyword evidence="7" id="KW-0501">Molybdenum cofactor biosynthesis</keyword>
<keyword evidence="10" id="KW-1185">Reference proteome</keyword>
<dbReference type="STRING" id="446470.Snas_0299"/>
<reference evidence="9 10" key="1">
    <citation type="journal article" date="2009" name="Stand. Genomic Sci.">
        <title>Complete genome sequence of Stackebrandtia nassauensis type strain (LLR-40K-21).</title>
        <authorList>
            <person name="Munk C."/>
            <person name="Lapidus A."/>
            <person name="Copeland A."/>
            <person name="Jando M."/>
            <person name="Mayilraj S."/>
            <person name="Glavina Del Rio T."/>
            <person name="Nolan M."/>
            <person name="Chen F."/>
            <person name="Lucas S."/>
            <person name="Tice H."/>
            <person name="Cheng J.F."/>
            <person name="Han C."/>
            <person name="Detter J.C."/>
            <person name="Bruce D."/>
            <person name="Goodwin L."/>
            <person name="Chain P."/>
            <person name="Pitluck S."/>
            <person name="Goker M."/>
            <person name="Ovchinikova G."/>
            <person name="Pati A."/>
            <person name="Ivanova N."/>
            <person name="Mavromatis K."/>
            <person name="Chen A."/>
            <person name="Palaniappan K."/>
            <person name="Land M."/>
            <person name="Hauser L."/>
            <person name="Chang Y.J."/>
            <person name="Jeffries C.D."/>
            <person name="Bristow J."/>
            <person name="Eisen J.A."/>
            <person name="Markowitz V."/>
            <person name="Hugenholtz P."/>
            <person name="Kyrpides N.C."/>
            <person name="Klenk H.P."/>
        </authorList>
    </citation>
    <scope>NUCLEOTIDE SEQUENCE [LARGE SCALE GENOMIC DNA]</scope>
    <source>
        <strain evidence="10">DSM 44728 / CIP 108903 / NRRL B-16338 / NBRC 102104 / LLR-40K-21</strain>
    </source>
</reference>
<proteinExistence type="predicted"/>
<evidence type="ECO:0000256" key="7">
    <source>
        <dbReference type="ARBA" id="ARBA00023150"/>
    </source>
</evidence>
<name>D3Q347_STANL</name>
<evidence type="ECO:0000256" key="6">
    <source>
        <dbReference type="ARBA" id="ARBA00023134"/>
    </source>
</evidence>
<evidence type="ECO:0000256" key="4">
    <source>
        <dbReference type="ARBA" id="ARBA00022741"/>
    </source>
</evidence>
<dbReference type="OrthoDB" id="4735656at2"/>
<feature type="domain" description="MobA-like NTP transferase" evidence="8">
    <location>
        <begin position="12"/>
        <end position="161"/>
    </location>
</feature>
<evidence type="ECO:0000256" key="3">
    <source>
        <dbReference type="ARBA" id="ARBA00022723"/>
    </source>
</evidence>
<evidence type="ECO:0000256" key="2">
    <source>
        <dbReference type="ARBA" id="ARBA00022679"/>
    </source>
</evidence>
<dbReference type="GO" id="GO:0006777">
    <property type="term" value="P:Mo-molybdopterin cofactor biosynthetic process"/>
    <property type="evidence" value="ECO:0007669"/>
    <property type="project" value="UniProtKB-KW"/>
</dbReference>
<dbReference type="PANTHER" id="PTHR19136:SF81">
    <property type="entry name" value="MOLYBDENUM COFACTOR GUANYLYLTRANSFERASE"/>
    <property type="match status" value="1"/>
</dbReference>
<organism evidence="9 10">
    <name type="scientific">Stackebrandtia nassauensis (strain DSM 44728 / CIP 108903 / NRRL B-16338 / NBRC 102104 / LLR-40K-21)</name>
    <dbReference type="NCBI Taxonomy" id="446470"/>
    <lineage>
        <taxon>Bacteria</taxon>
        <taxon>Bacillati</taxon>
        <taxon>Actinomycetota</taxon>
        <taxon>Actinomycetes</taxon>
        <taxon>Glycomycetales</taxon>
        <taxon>Glycomycetaceae</taxon>
        <taxon>Stackebrandtia</taxon>
    </lineage>
</organism>
<dbReference type="GO" id="GO:0005525">
    <property type="term" value="F:GTP binding"/>
    <property type="evidence" value="ECO:0007669"/>
    <property type="project" value="UniProtKB-KW"/>
</dbReference>
<evidence type="ECO:0000256" key="1">
    <source>
        <dbReference type="ARBA" id="ARBA00022490"/>
    </source>
</evidence>
<dbReference type="eggNOG" id="COG0746">
    <property type="taxonomic scope" value="Bacteria"/>
</dbReference>
<dbReference type="CDD" id="cd02503">
    <property type="entry name" value="MobA"/>
    <property type="match status" value="1"/>
</dbReference>
<accession>D3Q347</accession>
<dbReference type="EMBL" id="CP001778">
    <property type="protein sequence ID" value="ADD40017.1"/>
    <property type="molecule type" value="Genomic_DNA"/>
</dbReference>
<dbReference type="AlphaFoldDB" id="D3Q347"/>
<evidence type="ECO:0000313" key="10">
    <source>
        <dbReference type="Proteomes" id="UP000000844"/>
    </source>
</evidence>
<protein>
    <submittedName>
        <fullName evidence="9">Molybdopterin-guanine dinucleotide biosynthesis protein A</fullName>
    </submittedName>
</protein>
<evidence type="ECO:0000313" key="9">
    <source>
        <dbReference type="EMBL" id="ADD40017.1"/>
    </source>
</evidence>
<dbReference type="Proteomes" id="UP000000844">
    <property type="component" value="Chromosome"/>
</dbReference>
<keyword evidence="3" id="KW-0479">Metal-binding</keyword>